<keyword evidence="2" id="KW-0653">Protein transport</keyword>
<dbReference type="GO" id="GO:0034727">
    <property type="term" value="P:piecemeal microautophagy of the nucleus"/>
    <property type="evidence" value="ECO:0007669"/>
    <property type="project" value="TreeGrafter"/>
</dbReference>
<dbReference type="InterPro" id="IPR040040">
    <property type="entry name" value="ATG11"/>
</dbReference>
<evidence type="ECO:0000256" key="5">
    <source>
        <dbReference type="SAM" id="Coils"/>
    </source>
</evidence>
<accession>A0A1B6IX21</accession>
<dbReference type="GO" id="GO:0060090">
    <property type="term" value="F:molecular adaptor activity"/>
    <property type="evidence" value="ECO:0007669"/>
    <property type="project" value="TreeGrafter"/>
</dbReference>
<evidence type="ECO:0000259" key="8">
    <source>
        <dbReference type="Pfam" id="PF10377"/>
    </source>
</evidence>
<evidence type="ECO:0000256" key="2">
    <source>
        <dbReference type="ARBA" id="ARBA00022927"/>
    </source>
</evidence>
<feature type="coiled-coil region" evidence="5">
    <location>
        <begin position="855"/>
        <end position="882"/>
    </location>
</feature>
<evidence type="ECO:0000313" key="10">
    <source>
        <dbReference type="EMBL" id="JAS91442.1"/>
    </source>
</evidence>
<feature type="domain" description="Autophagy protein ATG17-like" evidence="7">
    <location>
        <begin position="105"/>
        <end position="454"/>
    </location>
</feature>
<dbReference type="Pfam" id="PF04108">
    <property type="entry name" value="ATG17_like"/>
    <property type="match status" value="1"/>
</dbReference>
<dbReference type="PANTHER" id="PTHR13222">
    <property type="entry name" value="RB1-INDUCIBLE COILED-COIL"/>
    <property type="match status" value="1"/>
</dbReference>
<dbReference type="GO" id="GO:0061723">
    <property type="term" value="P:glycophagy"/>
    <property type="evidence" value="ECO:0007669"/>
    <property type="project" value="TreeGrafter"/>
</dbReference>
<dbReference type="GO" id="GO:0015031">
    <property type="term" value="P:protein transport"/>
    <property type="evidence" value="ECO:0007669"/>
    <property type="project" value="UniProtKB-KW"/>
</dbReference>
<evidence type="ECO:0000313" key="9">
    <source>
        <dbReference type="EMBL" id="JAS72203.1"/>
    </source>
</evidence>
<dbReference type="GO" id="GO:1990316">
    <property type="term" value="C:Atg1/ULK1 kinase complex"/>
    <property type="evidence" value="ECO:0007669"/>
    <property type="project" value="TreeGrafter"/>
</dbReference>
<dbReference type="InterPro" id="IPR019460">
    <property type="entry name" value="Atg11_C"/>
</dbReference>
<dbReference type="AlphaFoldDB" id="A0A1B6IX21"/>
<feature type="coiled-coil region" evidence="5">
    <location>
        <begin position="659"/>
        <end position="726"/>
    </location>
</feature>
<dbReference type="Gene3D" id="3.10.20.90">
    <property type="entry name" value="Phosphatidylinositol 3-kinase Catalytic Subunit, Chain A, domain 1"/>
    <property type="match status" value="1"/>
</dbReference>
<evidence type="ECO:0000259" key="7">
    <source>
        <dbReference type="Pfam" id="PF04108"/>
    </source>
</evidence>
<evidence type="ECO:0000256" key="1">
    <source>
        <dbReference type="ARBA" id="ARBA00022448"/>
    </source>
</evidence>
<dbReference type="GO" id="GO:0034045">
    <property type="term" value="C:phagophore assembly site membrane"/>
    <property type="evidence" value="ECO:0007669"/>
    <property type="project" value="TreeGrafter"/>
</dbReference>
<evidence type="ECO:0000256" key="3">
    <source>
        <dbReference type="ARBA" id="ARBA00023006"/>
    </source>
</evidence>
<feature type="domain" description="Autophagy-related protein 11 C-terminal" evidence="8">
    <location>
        <begin position="917"/>
        <end position="1079"/>
    </location>
</feature>
<dbReference type="EMBL" id="GECU01035503">
    <property type="protein sequence ID" value="JAS72203.1"/>
    <property type="molecule type" value="Transcribed_RNA"/>
</dbReference>
<sequence>SMDLVSVLQEHIQKVLKIPIVNQVLLVSGGIALSPSQRVCAFSAGTDTNPIFLYNKQYYLHPGNVAPLDQMVFDAGPDLPDMQAEVDASLMLPDTINSVMIRSQLAHRFCEMAQTEMQACERLVHEQHLQHQGFMAVIANMDDTVPSVKNSTEQFLNMFQEFLENKPHYLQLSETVQDVAATLATIPLLPSLVEQVPQDPMTSITSCKDIEGQRDNMSLLDWLQLRSSNDSFHQLSQICTRGLQQYTEEMVSNIQILLTNMLTSFTDENLRSIKGLPERFSGLEKLLKDARVIVQEQGDLAQAIHQNSTRASNLGDNSILPDLCASHRRQLILMQTNHKRIKDVHRRVVIAKTELIQTIYIRLKWAYGVECQMSILSERIHMISSGLKTLKDELNILQQTHSVPHLYLTAVAEVVRRRTFSHAFLMWANDLACQLCAVHSEEVARRQNFQTQFEGHILSNLFPGLGDVPPPFATQAPKSFDTKLPKLGVDDIQMLQDKVADFALSVSLPDLNAITQFFVSKSITNPMKPKEVERLVEEVTAMEQPLESQAAGSGYLATVLPIMDRGFESETDTEEFEKVGQSPTDMALDTEKRADSAQEQKVSQLHQTKEEVQKSIVTIRNDLSSLKEWLQSEHNHVHSFLQQLTTAYRSEVDLKDQHIYQLRQEMANREEEIEELRKRLTLSLQAETRERELREQVEAARDLAVREATEQLLQDHRREMEAVRSRFRLMATATSMERSPSELSLERMDHQRMSLESEEVVAQVRAELVQERDRAVAEERQRWQSKLDHEIHQLKIRADAEKQIWFNEAMRRVLVEKDRQLESLRLHSVHIESECQKHRETIQRLTGTSGSVGSESSLLERVEALEAAKVRLEAELAEARSSPTPHGTPSHQDMSTSIALCDGDGGLRDAATSPDPARKTQLKEKLSKSTTTLIQQGRVSVGSCNIGDAVLVVWEENYHSYMILQESSTLYFLHPDSLAAMSLFPSSDGSPRQIYYCTAEVVEKEYCHARKNLDAANFTRLVKRIENISIRETPETSQPTPQHSACESLDETNTGLVTSQPVNRYNVAKGTKFYRVKVKPLTVLTHHSQSSSGCSA</sequence>
<dbReference type="EMBL" id="GECU01016264">
    <property type="protein sequence ID" value="JAS91442.1"/>
    <property type="molecule type" value="Transcribed_RNA"/>
</dbReference>
<protein>
    <submittedName>
        <fullName evidence="10">Uncharacterized protein</fullName>
    </submittedName>
</protein>
<name>A0A1B6IX21_9HEMI</name>
<keyword evidence="3" id="KW-0072">Autophagy</keyword>
<dbReference type="PANTHER" id="PTHR13222:SF1">
    <property type="entry name" value="RB1-INDUCIBLE COILED-COIL PROTEIN 1"/>
    <property type="match status" value="1"/>
</dbReference>
<keyword evidence="4 5" id="KW-0175">Coiled coil</keyword>
<gene>
    <name evidence="9" type="ORF">g.52833</name>
    <name evidence="10" type="ORF">g.52839</name>
</gene>
<evidence type="ECO:0000256" key="6">
    <source>
        <dbReference type="SAM" id="MobiDB-lite"/>
    </source>
</evidence>
<dbReference type="GO" id="GO:0034517">
    <property type="term" value="P:ribophagy"/>
    <property type="evidence" value="ECO:0007669"/>
    <property type="project" value="TreeGrafter"/>
</dbReference>
<proteinExistence type="predicted"/>
<feature type="compositionally biased region" description="Polar residues" evidence="6">
    <location>
        <begin position="1035"/>
        <end position="1053"/>
    </location>
</feature>
<dbReference type="GO" id="GO:0000422">
    <property type="term" value="P:autophagy of mitochondrion"/>
    <property type="evidence" value="ECO:0007669"/>
    <property type="project" value="TreeGrafter"/>
</dbReference>
<organism evidence="10">
    <name type="scientific">Homalodisca liturata</name>
    <dbReference type="NCBI Taxonomy" id="320908"/>
    <lineage>
        <taxon>Eukaryota</taxon>
        <taxon>Metazoa</taxon>
        <taxon>Ecdysozoa</taxon>
        <taxon>Arthropoda</taxon>
        <taxon>Hexapoda</taxon>
        <taxon>Insecta</taxon>
        <taxon>Pterygota</taxon>
        <taxon>Neoptera</taxon>
        <taxon>Paraneoptera</taxon>
        <taxon>Hemiptera</taxon>
        <taxon>Auchenorrhyncha</taxon>
        <taxon>Membracoidea</taxon>
        <taxon>Cicadellidae</taxon>
        <taxon>Cicadellinae</taxon>
        <taxon>Proconiini</taxon>
        <taxon>Homalodisca</taxon>
    </lineage>
</organism>
<evidence type="ECO:0000256" key="4">
    <source>
        <dbReference type="ARBA" id="ARBA00023054"/>
    </source>
</evidence>
<reference evidence="10" key="1">
    <citation type="submission" date="2015-11" db="EMBL/GenBank/DDBJ databases">
        <title>De novo transcriptome assembly of four potential Pierce s Disease insect vectors from Arizona vineyards.</title>
        <authorList>
            <person name="Tassone E.E."/>
        </authorList>
    </citation>
    <scope>NUCLEOTIDE SEQUENCE</scope>
</reference>
<dbReference type="InterPro" id="IPR045326">
    <property type="entry name" value="ATG17-like_dom"/>
</dbReference>
<dbReference type="GO" id="GO:0019901">
    <property type="term" value="F:protein kinase binding"/>
    <property type="evidence" value="ECO:0007669"/>
    <property type="project" value="TreeGrafter"/>
</dbReference>
<dbReference type="Pfam" id="PF10377">
    <property type="entry name" value="ATG11"/>
    <property type="match status" value="1"/>
</dbReference>
<dbReference type="GO" id="GO:0061709">
    <property type="term" value="P:reticulophagy"/>
    <property type="evidence" value="ECO:0007669"/>
    <property type="project" value="TreeGrafter"/>
</dbReference>
<keyword evidence="1" id="KW-0813">Transport</keyword>
<feature type="non-terminal residue" evidence="10">
    <location>
        <position position="1"/>
    </location>
</feature>
<dbReference type="GO" id="GO:0000045">
    <property type="term" value="P:autophagosome assembly"/>
    <property type="evidence" value="ECO:0007669"/>
    <property type="project" value="InterPro"/>
</dbReference>
<feature type="region of interest" description="Disordered" evidence="6">
    <location>
        <begin position="1030"/>
        <end position="1053"/>
    </location>
</feature>